<dbReference type="Proteomes" id="UP001016761">
    <property type="component" value="Unassembled WGS sequence"/>
</dbReference>
<organism evidence="1 2">
    <name type="scientific">Haloterrigena gelatinilytica</name>
    <dbReference type="NCBI Taxonomy" id="2741724"/>
    <lineage>
        <taxon>Archaea</taxon>
        <taxon>Methanobacteriati</taxon>
        <taxon>Methanobacteriota</taxon>
        <taxon>Stenosarchaea group</taxon>
        <taxon>Halobacteria</taxon>
        <taxon>Halobacteriales</taxon>
        <taxon>Natrialbaceae</taxon>
        <taxon>Haloterrigena</taxon>
    </lineage>
</organism>
<name>A0ABX2LLT2_9EURY</name>
<dbReference type="EMBL" id="JABUQZ010000001">
    <property type="protein sequence ID" value="NUC74751.1"/>
    <property type="molecule type" value="Genomic_DNA"/>
</dbReference>
<gene>
    <name evidence="1" type="ORF">HTZ84_21040</name>
</gene>
<keyword evidence="2" id="KW-1185">Reference proteome</keyword>
<proteinExistence type="predicted"/>
<dbReference type="RefSeq" id="WP_174682462.1">
    <property type="nucleotide sequence ID" value="NZ_JABUQZ010000001.1"/>
</dbReference>
<sequence length="62" mass="7244">MSDMHRVRVVETESEANQVLEEMDDEGYQPVDTAISHDRDSTRILIVFERRGYPFDEDGDLQ</sequence>
<reference evidence="1 2" key="1">
    <citation type="submission" date="2020-06" db="EMBL/GenBank/DDBJ databases">
        <title>Haloterrigena sp. nov., an extremely halophilic archaeon isolated from a saline sediment.</title>
        <authorList>
            <person name="Liu B.-B."/>
        </authorList>
    </citation>
    <scope>NUCLEOTIDE SEQUENCE [LARGE SCALE GENOMIC DNA]</scope>
    <source>
        <strain evidence="1 2">SYSU A558-1</strain>
    </source>
</reference>
<comment type="caution">
    <text evidence="1">The sequence shown here is derived from an EMBL/GenBank/DDBJ whole genome shotgun (WGS) entry which is preliminary data.</text>
</comment>
<evidence type="ECO:0000313" key="2">
    <source>
        <dbReference type="Proteomes" id="UP001016761"/>
    </source>
</evidence>
<evidence type="ECO:0000313" key="1">
    <source>
        <dbReference type="EMBL" id="NUC74751.1"/>
    </source>
</evidence>
<protein>
    <submittedName>
        <fullName evidence="1">Uncharacterized protein</fullName>
    </submittedName>
</protein>
<accession>A0ABX2LLT2</accession>